<reference evidence="2" key="1">
    <citation type="submission" date="2022-11" db="UniProtKB">
        <authorList>
            <consortium name="WormBaseParasite"/>
        </authorList>
    </citation>
    <scope>IDENTIFICATION</scope>
</reference>
<sequence>MNIGNVLSHFRSFIGSALTSATNSSAFVPVRSFQISALSLRENILQFMHYQGLPKRKARSRDKSKISGHNFYKGIVLKTVIRHPKKPNSGNRKCAIVRLSTGSEVCAYIPGEGHNLQEHSQVMVRGGRRRDLIAVKANIIRGKLDCAPVRSAK</sequence>
<evidence type="ECO:0000313" key="1">
    <source>
        <dbReference type="Proteomes" id="UP000887576"/>
    </source>
</evidence>
<evidence type="ECO:0000313" key="2">
    <source>
        <dbReference type="WBParaSite" id="JU765_v2.g16751.t2"/>
    </source>
</evidence>
<name>A0AC34QJ38_9BILA</name>
<accession>A0AC34QJ38</accession>
<protein>
    <submittedName>
        <fullName evidence="2">Small ribosomal subunit protein uS12m</fullName>
    </submittedName>
</protein>
<dbReference type="Proteomes" id="UP000887576">
    <property type="component" value="Unplaced"/>
</dbReference>
<proteinExistence type="predicted"/>
<organism evidence="1 2">
    <name type="scientific">Panagrolaimus sp. JU765</name>
    <dbReference type="NCBI Taxonomy" id="591449"/>
    <lineage>
        <taxon>Eukaryota</taxon>
        <taxon>Metazoa</taxon>
        <taxon>Ecdysozoa</taxon>
        <taxon>Nematoda</taxon>
        <taxon>Chromadorea</taxon>
        <taxon>Rhabditida</taxon>
        <taxon>Tylenchina</taxon>
        <taxon>Panagrolaimomorpha</taxon>
        <taxon>Panagrolaimoidea</taxon>
        <taxon>Panagrolaimidae</taxon>
        <taxon>Panagrolaimus</taxon>
    </lineage>
</organism>
<dbReference type="WBParaSite" id="JU765_v2.g16751.t2">
    <property type="protein sequence ID" value="JU765_v2.g16751.t2"/>
    <property type="gene ID" value="JU765_v2.g16751"/>
</dbReference>